<keyword evidence="2" id="KW-0472">Membrane</keyword>
<dbReference type="Proteomes" id="UP000637695">
    <property type="component" value="Unassembled WGS sequence"/>
</dbReference>
<evidence type="ECO:0000256" key="1">
    <source>
        <dbReference type="SAM" id="MobiDB-lite"/>
    </source>
</evidence>
<keyword evidence="2" id="KW-0812">Transmembrane</keyword>
<accession>A0A917KCA8</accession>
<evidence type="ECO:0000313" key="3">
    <source>
        <dbReference type="EMBL" id="GGJ06666.1"/>
    </source>
</evidence>
<protein>
    <submittedName>
        <fullName evidence="3">Uncharacterized protein</fullName>
    </submittedName>
</protein>
<evidence type="ECO:0000256" key="2">
    <source>
        <dbReference type="SAM" id="Phobius"/>
    </source>
</evidence>
<comment type="caution">
    <text evidence="3">The sequence shown here is derived from an EMBL/GenBank/DDBJ whole genome shotgun (WGS) entry which is preliminary data.</text>
</comment>
<keyword evidence="2" id="KW-1133">Transmembrane helix</keyword>
<feature type="transmembrane region" description="Helical" evidence="2">
    <location>
        <begin position="6"/>
        <end position="22"/>
    </location>
</feature>
<organism evidence="3 4">
    <name type="scientific">Alicyclobacillus cellulosilyticus</name>
    <dbReference type="NCBI Taxonomy" id="1003997"/>
    <lineage>
        <taxon>Bacteria</taxon>
        <taxon>Bacillati</taxon>
        <taxon>Bacillota</taxon>
        <taxon>Bacilli</taxon>
        <taxon>Bacillales</taxon>
        <taxon>Alicyclobacillaceae</taxon>
        <taxon>Alicyclobacillus</taxon>
    </lineage>
</organism>
<proteinExistence type="predicted"/>
<feature type="region of interest" description="Disordered" evidence="1">
    <location>
        <begin position="29"/>
        <end position="55"/>
    </location>
</feature>
<keyword evidence="4" id="KW-1185">Reference proteome</keyword>
<sequence>MRQHPFYLAAAVLFAAGLQYMLSRRLRAAARATSRAHEAQSSAGQRPGRAPDDRS</sequence>
<gene>
    <name evidence="3" type="ORF">GCM10010885_14760</name>
</gene>
<name>A0A917KCA8_9BACL</name>
<dbReference type="EMBL" id="BMOY01000020">
    <property type="protein sequence ID" value="GGJ06666.1"/>
    <property type="molecule type" value="Genomic_DNA"/>
</dbReference>
<reference evidence="3" key="1">
    <citation type="journal article" date="2014" name="Int. J. Syst. Evol. Microbiol.">
        <title>Complete genome sequence of Corynebacterium casei LMG S-19264T (=DSM 44701T), isolated from a smear-ripened cheese.</title>
        <authorList>
            <consortium name="US DOE Joint Genome Institute (JGI-PGF)"/>
            <person name="Walter F."/>
            <person name="Albersmeier A."/>
            <person name="Kalinowski J."/>
            <person name="Ruckert C."/>
        </authorList>
    </citation>
    <scope>NUCLEOTIDE SEQUENCE</scope>
    <source>
        <strain evidence="3">JCM 18487</strain>
    </source>
</reference>
<dbReference type="AlphaFoldDB" id="A0A917KCA8"/>
<evidence type="ECO:0000313" key="4">
    <source>
        <dbReference type="Proteomes" id="UP000637695"/>
    </source>
</evidence>
<dbReference type="RefSeq" id="WP_188882131.1">
    <property type="nucleotide sequence ID" value="NZ_BMOY01000020.1"/>
</dbReference>
<reference evidence="3" key="2">
    <citation type="submission" date="2020-09" db="EMBL/GenBank/DDBJ databases">
        <authorList>
            <person name="Sun Q."/>
            <person name="Ohkuma M."/>
        </authorList>
    </citation>
    <scope>NUCLEOTIDE SEQUENCE</scope>
    <source>
        <strain evidence="3">JCM 18487</strain>
    </source>
</reference>